<dbReference type="EC" id="3.1.-.-" evidence="15"/>
<dbReference type="InterPro" id="IPR011604">
    <property type="entry name" value="PDDEXK-like_dom_sf"/>
</dbReference>
<evidence type="ECO:0000256" key="6">
    <source>
        <dbReference type="ARBA" id="ARBA00022801"/>
    </source>
</evidence>
<evidence type="ECO:0000256" key="9">
    <source>
        <dbReference type="ARBA" id="ARBA00022840"/>
    </source>
</evidence>
<dbReference type="Pfam" id="PF12705">
    <property type="entry name" value="PDDEXK_1"/>
    <property type="match status" value="1"/>
</dbReference>
<dbReference type="GO" id="GO:0003677">
    <property type="term" value="F:DNA binding"/>
    <property type="evidence" value="ECO:0007669"/>
    <property type="project" value="UniProtKB-KW"/>
</dbReference>
<evidence type="ECO:0000259" key="14">
    <source>
        <dbReference type="PROSITE" id="PS51217"/>
    </source>
</evidence>
<keyword evidence="1" id="KW-0004">4Fe-4S</keyword>
<keyword evidence="5" id="KW-0227">DNA damage</keyword>
<dbReference type="InterPro" id="IPR011335">
    <property type="entry name" value="Restrct_endonuc-II-like"/>
</dbReference>
<dbReference type="OrthoDB" id="9758506at2"/>
<dbReference type="PANTHER" id="PTHR30591">
    <property type="entry name" value="RECBCD ENZYME SUBUNIT RECC"/>
    <property type="match status" value="1"/>
</dbReference>
<dbReference type="AlphaFoldDB" id="A0A2K4ZHD7"/>
<name>A0A2K4ZHD7_9FIRM</name>
<evidence type="ECO:0000256" key="7">
    <source>
        <dbReference type="ARBA" id="ARBA00022806"/>
    </source>
</evidence>
<dbReference type="SUPFAM" id="SSF52980">
    <property type="entry name" value="Restriction endonuclease-like"/>
    <property type="match status" value="1"/>
</dbReference>
<dbReference type="PANTHER" id="PTHR30591:SF1">
    <property type="entry name" value="RECBCD ENZYME SUBUNIT RECC"/>
    <property type="match status" value="1"/>
</dbReference>
<organism evidence="15 16">
    <name type="scientific">Acetatifactor muris</name>
    <dbReference type="NCBI Taxonomy" id="879566"/>
    <lineage>
        <taxon>Bacteria</taxon>
        <taxon>Bacillati</taxon>
        <taxon>Bacillota</taxon>
        <taxon>Clostridia</taxon>
        <taxon>Lachnospirales</taxon>
        <taxon>Lachnospiraceae</taxon>
        <taxon>Acetatifactor</taxon>
    </lineage>
</organism>
<dbReference type="EMBL" id="OFSM01000012">
    <property type="protein sequence ID" value="SOY29893.1"/>
    <property type="molecule type" value="Genomic_DNA"/>
</dbReference>
<protein>
    <submittedName>
        <fullName evidence="15">ATP-dependent helicase/deoxyribonuclease subunit B</fullName>
        <ecNumber evidence="15">3.1.-.-</ecNumber>
    </submittedName>
</protein>
<dbReference type="InterPro" id="IPR049035">
    <property type="entry name" value="ADDB_N"/>
</dbReference>
<dbReference type="Gene3D" id="3.40.50.300">
    <property type="entry name" value="P-loop containing nucleotide triphosphate hydrolases"/>
    <property type="match status" value="3"/>
</dbReference>
<dbReference type="SUPFAM" id="SSF52540">
    <property type="entry name" value="P-loop containing nucleoside triphosphate hydrolases"/>
    <property type="match status" value="1"/>
</dbReference>
<evidence type="ECO:0000256" key="11">
    <source>
        <dbReference type="ARBA" id="ARBA00023014"/>
    </source>
</evidence>
<dbReference type="Proteomes" id="UP000236311">
    <property type="component" value="Unassembled WGS sequence"/>
</dbReference>
<dbReference type="GO" id="GO:0051539">
    <property type="term" value="F:4 iron, 4 sulfur cluster binding"/>
    <property type="evidence" value="ECO:0007669"/>
    <property type="project" value="UniProtKB-KW"/>
</dbReference>
<keyword evidence="4" id="KW-0547">Nucleotide-binding</keyword>
<keyword evidence="6 15" id="KW-0378">Hydrolase</keyword>
<dbReference type="Gene3D" id="3.90.320.10">
    <property type="match status" value="1"/>
</dbReference>
<gene>
    <name evidence="15" type="primary">addB</name>
    <name evidence="15" type="ORF">AMURIS_02614</name>
</gene>
<dbReference type="GO" id="GO:0000724">
    <property type="term" value="P:double-strand break repair via homologous recombination"/>
    <property type="evidence" value="ECO:0007669"/>
    <property type="project" value="InterPro"/>
</dbReference>
<keyword evidence="10" id="KW-0408">Iron</keyword>
<dbReference type="GO" id="GO:0005524">
    <property type="term" value="F:ATP binding"/>
    <property type="evidence" value="ECO:0007669"/>
    <property type="project" value="UniProtKB-KW"/>
</dbReference>
<keyword evidence="11" id="KW-0411">Iron-sulfur</keyword>
<evidence type="ECO:0000313" key="15">
    <source>
        <dbReference type="EMBL" id="SOY29893.1"/>
    </source>
</evidence>
<keyword evidence="2" id="KW-0540">Nuclease</keyword>
<dbReference type="GO" id="GO:0004386">
    <property type="term" value="F:helicase activity"/>
    <property type="evidence" value="ECO:0007669"/>
    <property type="project" value="UniProtKB-KW"/>
</dbReference>
<keyword evidence="8" id="KW-0269">Exonuclease</keyword>
<evidence type="ECO:0000256" key="4">
    <source>
        <dbReference type="ARBA" id="ARBA00022741"/>
    </source>
</evidence>
<dbReference type="InterPro" id="IPR014140">
    <property type="entry name" value="DNA_helicase_suAddB"/>
</dbReference>
<accession>A0A2K4ZHD7</accession>
<evidence type="ECO:0000313" key="16">
    <source>
        <dbReference type="Proteomes" id="UP000236311"/>
    </source>
</evidence>
<dbReference type="GO" id="GO:0004527">
    <property type="term" value="F:exonuclease activity"/>
    <property type="evidence" value="ECO:0007669"/>
    <property type="project" value="UniProtKB-KW"/>
</dbReference>
<keyword evidence="16" id="KW-1185">Reference proteome</keyword>
<dbReference type="InterPro" id="IPR027417">
    <property type="entry name" value="P-loop_NTPase"/>
</dbReference>
<dbReference type="InterPro" id="IPR038726">
    <property type="entry name" value="PDDEXK_AddAB-type"/>
</dbReference>
<dbReference type="NCBIfam" id="TIGR02773">
    <property type="entry name" value="addB_Gpos"/>
    <property type="match status" value="1"/>
</dbReference>
<dbReference type="RefSeq" id="WP_103239962.1">
    <property type="nucleotide sequence ID" value="NZ_OFSM01000012.1"/>
</dbReference>
<evidence type="ECO:0000256" key="3">
    <source>
        <dbReference type="ARBA" id="ARBA00022723"/>
    </source>
</evidence>
<reference evidence="15 16" key="1">
    <citation type="submission" date="2018-01" db="EMBL/GenBank/DDBJ databases">
        <authorList>
            <person name="Gaut B.S."/>
            <person name="Morton B.R."/>
            <person name="Clegg M.T."/>
            <person name="Duvall M.R."/>
        </authorList>
    </citation>
    <scope>NUCLEOTIDE SEQUENCE [LARGE SCALE GENOMIC DNA]</scope>
    <source>
        <strain evidence="15">GP69</strain>
    </source>
</reference>
<evidence type="ECO:0000256" key="12">
    <source>
        <dbReference type="ARBA" id="ARBA00023125"/>
    </source>
</evidence>
<evidence type="ECO:0000256" key="10">
    <source>
        <dbReference type="ARBA" id="ARBA00023004"/>
    </source>
</evidence>
<keyword evidence="9" id="KW-0067">ATP-binding</keyword>
<dbReference type="Pfam" id="PF21445">
    <property type="entry name" value="ADDB_N"/>
    <property type="match status" value="1"/>
</dbReference>
<evidence type="ECO:0000256" key="5">
    <source>
        <dbReference type="ARBA" id="ARBA00022763"/>
    </source>
</evidence>
<keyword evidence="12" id="KW-0238">DNA-binding</keyword>
<keyword evidence="7 15" id="KW-0347">Helicase</keyword>
<evidence type="ECO:0000256" key="8">
    <source>
        <dbReference type="ARBA" id="ARBA00022839"/>
    </source>
</evidence>
<feature type="domain" description="UvrD-like helicase C-terminal" evidence="14">
    <location>
        <begin position="297"/>
        <end position="584"/>
    </location>
</feature>
<dbReference type="InterPro" id="IPR014017">
    <property type="entry name" value="DNA_helicase_UvrD-like_C"/>
</dbReference>
<dbReference type="PROSITE" id="PS51217">
    <property type="entry name" value="UVRD_HELICASE_CTER"/>
    <property type="match status" value="1"/>
</dbReference>
<evidence type="ECO:0000256" key="13">
    <source>
        <dbReference type="ARBA" id="ARBA00023204"/>
    </source>
</evidence>
<keyword evidence="3" id="KW-0479">Metal-binding</keyword>
<evidence type="ECO:0000256" key="2">
    <source>
        <dbReference type="ARBA" id="ARBA00022722"/>
    </source>
</evidence>
<keyword evidence="13" id="KW-0234">DNA repair</keyword>
<proteinExistence type="predicted"/>
<evidence type="ECO:0000256" key="1">
    <source>
        <dbReference type="ARBA" id="ARBA00022485"/>
    </source>
</evidence>
<sequence length="1156" mass="132499">MSLQFYFGPSGSGKSRSLYEEITGRAKENPKQNFLIIVPDQFTMQTQKELVLLNDGGGIMNIDVLSFGRLGHRILEEVGGREIPVLDDTGKSLVLQKVAANLKEELPALGGFLHRQGYIHEVKSAISEFMQYGIGTEDVARLIAFAEKRGALVQKLRDLETLYRGFVEYIHGNFVTTEETLDVLRRSLHKSELLPGAVVAFDGFTGFTPVQVKVIAELMRLCGEVIVTLTMGAEENPYGQDSEQKLFHLSKKTAMDLAGIAKENLTERKQDVFILPGDRKNSVSPGGNGFRIQYNDNHRFRSAPALKYLENHLFRYGTGSYEKEQQEIRMFETTGPKDEVHHTGLEICRLIREEGLAYRDIALIMGDLAEYAPYVETEFAQMEIPCYIDRTRGIVLNPMIEYIKSALELYIRDFSYEAVFCYLRSGLAGLTWEEVDRLENYCLQTGIRGYRAYSRLFTRKTPEMEEDEEALAEMNRLRERLMVQVEMLHLREEEKTKVYVNALYDFLVQNQVQQKLAVFQNAFEEAGDLTRAKEYAQIYRLVMELLDQIYTLLGEENIPLKEFAEILEAGFGEIQVGTIPQNVDRVLVGDMERTRLNQVRVLFFLGVNDGNIPKAASRGGIISDMDREFLRESELELAPSPRQQMYIQRFYLYLNMTKPSERLYLSWSKVNSAGKSIRPAYLVEMIRKLYPGITVQYPQMSSVMEQIVTRQEGASYLAEELREYADGTLQKERETEFFTIYRVYGEAGLREKRDFLAKAAFRRYEDTGLSAAVARALYGVQLENSVTRLETYAACAYRHFLQYGLALRERGEFSFETVDMGNVYHAILEQFGEKLKENNYTWFDFPEEFAAGCVREVLENYAATYRNTVLYSSARNEYAVTRMGRILTRTVLTLQKQLQKGSFVPESFELSFQYADNLESVNVALTERERMRLQGRIDRIDVAEDGEKVYVKVIDYKSGNKKFDLAALYYGLQLQLVVYMNAAVEMEARRHKGKEIVPAALLYYHIDDPSVETAVELSPEEINREITRQLRMNGVVNSAPEIVELLDHVMEDKSDVIPVERKKDGSLSSRSSVLSGRELKTVSDYVSRKIVRIGREILDGQISLNPYEKGSEEACTYCAFKRVCGFEPALPGCEKRRLEDMNREEVLRRMEDTNQA</sequence>
<dbReference type="GO" id="GO:0046872">
    <property type="term" value="F:metal ion binding"/>
    <property type="evidence" value="ECO:0007669"/>
    <property type="project" value="UniProtKB-KW"/>
</dbReference>